<dbReference type="Pfam" id="PF16976">
    <property type="entry name" value="RcpC"/>
    <property type="match status" value="1"/>
</dbReference>
<gene>
    <name evidence="3" type="ORF">HNQ70_003913</name>
</gene>
<evidence type="ECO:0000313" key="3">
    <source>
        <dbReference type="EMBL" id="MBB5273881.1"/>
    </source>
</evidence>
<dbReference type="InterPro" id="IPR013974">
    <property type="entry name" value="SAF"/>
</dbReference>
<organism evidence="3 4">
    <name type="scientific">Quisquiliibacterium transsilvanicum</name>
    <dbReference type="NCBI Taxonomy" id="1549638"/>
    <lineage>
        <taxon>Bacteria</taxon>
        <taxon>Pseudomonadati</taxon>
        <taxon>Pseudomonadota</taxon>
        <taxon>Betaproteobacteria</taxon>
        <taxon>Burkholderiales</taxon>
        <taxon>Burkholderiaceae</taxon>
        <taxon>Quisquiliibacterium</taxon>
    </lineage>
</organism>
<feature type="region of interest" description="Disordered" evidence="1">
    <location>
        <begin position="256"/>
        <end position="275"/>
    </location>
</feature>
<evidence type="ECO:0000259" key="2">
    <source>
        <dbReference type="SMART" id="SM00858"/>
    </source>
</evidence>
<dbReference type="InterPro" id="IPR031571">
    <property type="entry name" value="RcpC_dom"/>
</dbReference>
<reference evidence="3 4" key="1">
    <citation type="submission" date="2020-08" db="EMBL/GenBank/DDBJ databases">
        <title>Genomic Encyclopedia of Type Strains, Phase IV (KMG-IV): sequencing the most valuable type-strain genomes for metagenomic binning, comparative biology and taxonomic classification.</title>
        <authorList>
            <person name="Goeker M."/>
        </authorList>
    </citation>
    <scope>NUCLEOTIDE SEQUENCE [LARGE SCALE GENOMIC DNA]</scope>
    <source>
        <strain evidence="3 4">DSM 29781</strain>
    </source>
</reference>
<dbReference type="InterPro" id="IPR017592">
    <property type="entry name" value="Pilus_assmbl_Flp-typ_CpaB"/>
</dbReference>
<evidence type="ECO:0000256" key="1">
    <source>
        <dbReference type="SAM" id="MobiDB-lite"/>
    </source>
</evidence>
<dbReference type="Proteomes" id="UP000532440">
    <property type="component" value="Unassembled WGS sequence"/>
</dbReference>
<name>A0A7W8MAA1_9BURK</name>
<dbReference type="EMBL" id="JACHGB010000009">
    <property type="protein sequence ID" value="MBB5273881.1"/>
    <property type="molecule type" value="Genomic_DNA"/>
</dbReference>
<proteinExistence type="predicted"/>
<accession>A0A7W8MAA1</accession>
<evidence type="ECO:0000313" key="4">
    <source>
        <dbReference type="Proteomes" id="UP000532440"/>
    </source>
</evidence>
<keyword evidence="4" id="KW-1185">Reference proteome</keyword>
<feature type="region of interest" description="Disordered" evidence="1">
    <location>
        <begin position="294"/>
        <end position="327"/>
    </location>
</feature>
<dbReference type="NCBIfam" id="TIGR03177">
    <property type="entry name" value="pilus_cpaB"/>
    <property type="match status" value="1"/>
</dbReference>
<sequence>MKPLAFLARHRNLLLLAAALGLGALAAFGARGYLSEQLAIERERLAPRQPSIQVVVAKLDLRRGETVSAENMAVRDMPREFLPAGTVTPDRFDAVAGARLLQPMRAGEPLQKLAVAAPDSGAFSARLRSGVRALTVAVDEVNSLSGMLQPGDRIDLMLSVRLPGSSGAPLPQEITRALMQDVRVLATGRQVRPGDDERPGARAYTAITIEVSPEQAQRLVVAQRSGKLTAMLRNPGDREPVAQRPLDVYGLLGMERGAATAPPPSPPEVIVGGQGPLRNADRLAQALSQAAAAMAPAAAPPVAGPPAVTGPLPSGGANPSAAVPAAR</sequence>
<dbReference type="AlphaFoldDB" id="A0A7W8MAA1"/>
<feature type="domain" description="SAF" evidence="2">
    <location>
        <begin position="52"/>
        <end position="116"/>
    </location>
</feature>
<dbReference type="Pfam" id="PF08666">
    <property type="entry name" value="SAF"/>
    <property type="match status" value="1"/>
</dbReference>
<dbReference type="RefSeq" id="WP_183970736.1">
    <property type="nucleotide sequence ID" value="NZ_BAABEW010000005.1"/>
</dbReference>
<comment type="caution">
    <text evidence="3">The sequence shown here is derived from an EMBL/GenBank/DDBJ whole genome shotgun (WGS) entry which is preliminary data.</text>
</comment>
<dbReference type="SMART" id="SM00858">
    <property type="entry name" value="SAF"/>
    <property type="match status" value="1"/>
</dbReference>
<protein>
    <submittedName>
        <fullName evidence="3">Pilus assembly protein CpaB</fullName>
    </submittedName>
</protein>
<dbReference type="CDD" id="cd11614">
    <property type="entry name" value="SAF_CpaB_FlgA_like"/>
    <property type="match status" value="1"/>
</dbReference>